<dbReference type="SUPFAM" id="SSF82153">
    <property type="entry name" value="FAS1 domain"/>
    <property type="match status" value="4"/>
</dbReference>
<dbReference type="GeneID" id="117234373"/>
<name>A0A6J3KEV6_9HYME</name>
<dbReference type="InterPro" id="IPR000782">
    <property type="entry name" value="FAS1_domain"/>
</dbReference>
<protein>
    <submittedName>
        <fullName evidence="4">Fasciclin-1 isoform X1</fullName>
    </submittedName>
</protein>
<keyword evidence="1" id="KW-1133">Transmembrane helix</keyword>
<dbReference type="CTD" id="42025"/>
<dbReference type="InterPro" id="IPR036378">
    <property type="entry name" value="FAS1_dom_sf"/>
</dbReference>
<dbReference type="PANTHER" id="PTHR10900">
    <property type="entry name" value="PERIOSTIN-RELATED"/>
    <property type="match status" value="1"/>
</dbReference>
<dbReference type="GO" id="GO:0007155">
    <property type="term" value="P:cell adhesion"/>
    <property type="evidence" value="ECO:0007669"/>
    <property type="project" value="TreeGrafter"/>
</dbReference>
<dbReference type="GO" id="GO:0030198">
    <property type="term" value="P:extracellular matrix organization"/>
    <property type="evidence" value="ECO:0007669"/>
    <property type="project" value="TreeGrafter"/>
</dbReference>
<evidence type="ECO:0000256" key="1">
    <source>
        <dbReference type="SAM" id="Phobius"/>
    </source>
</evidence>
<dbReference type="PROSITE" id="PS50213">
    <property type="entry name" value="FAS1"/>
    <property type="match status" value="4"/>
</dbReference>
<dbReference type="GO" id="GO:0005615">
    <property type="term" value="C:extracellular space"/>
    <property type="evidence" value="ECO:0007669"/>
    <property type="project" value="TreeGrafter"/>
</dbReference>
<proteinExistence type="predicted"/>
<feature type="domain" description="FAS1" evidence="2">
    <location>
        <begin position="172"/>
        <end position="322"/>
    </location>
</feature>
<dbReference type="GO" id="GO:0031012">
    <property type="term" value="C:extracellular matrix"/>
    <property type="evidence" value="ECO:0007669"/>
    <property type="project" value="TreeGrafter"/>
</dbReference>
<keyword evidence="1" id="KW-0472">Membrane</keyword>
<sequence length="681" mass="76789">MSSTGNYLFTAVIILIVSATGIIATVTMDAKIRDDSDLSQFYQLLEASQVANTTLTYRHVTVFAPTNRAFQKYSGTTKNLVLYHMSNSPKTIENLGDSISSELEGNPPLWVTKKTGTHGQEVYINNAKILMERSNFQSKVTVAGDVMTQVLHIINEVLEPVRSNSAEMPIYSPNAFEFLNQSENLDLGVHRVRIFRKRILTEKKEEVFKADGRYTFLIPVEEGFRPTPRPEKVDRVVIDGHVIPNNVLFTTPTPHNVPYETLAFTDNVKVTVSFLKEHDKVYVQSNTIVGDVRHPTGVVLAEIIKPNIPVRNGVVHLIQRPLMVVDTTVKDFLESFKGIEKKDGPVYKFYETIRDFGGEIMSTISHLRDVTLFAPSNAALEEPGVQKILQNKERVKEILNLHYVKERLPLDKIKNKSVSQKSSIGKPHFAVATAADRKKLYFNVAQEPSGNQIVTVEGGGVNATVVTANIAATNGLIHIIDRVLGVPYTNVLEKLRTDPMLNSTYFLGQRIGFNSQLNETRTRFTYFAPRDYAWSVSAISYPSTTKKIFMPEYSYHARQILERHLVIADEAYTMAKLREMKHNETFVLPAARDSLKLRVREAGENDTYDENMIRPKTFGYQIEWEGTWIRVFRPDVECTNGIIHVIDAVLLKDSDIRVTGTASISSLASHLIMILVAKWLL</sequence>
<evidence type="ECO:0000313" key="3">
    <source>
        <dbReference type="Proteomes" id="UP000504631"/>
    </source>
</evidence>
<keyword evidence="1" id="KW-0812">Transmembrane</keyword>
<gene>
    <name evidence="4" type="primary">LOC117234373</name>
</gene>
<reference evidence="4" key="1">
    <citation type="submission" date="2025-08" db="UniProtKB">
        <authorList>
            <consortium name="RefSeq"/>
        </authorList>
    </citation>
    <scope>IDENTIFICATION</scope>
    <source>
        <tissue evidence="4">Muscle</tissue>
    </source>
</reference>
<feature type="domain" description="FAS1" evidence="2">
    <location>
        <begin position="488"/>
        <end position="650"/>
    </location>
</feature>
<dbReference type="AlphaFoldDB" id="A0A6J3KEV6"/>
<feature type="domain" description="FAS1" evidence="2">
    <location>
        <begin position="25"/>
        <end position="158"/>
    </location>
</feature>
<accession>A0A6J3KEV6</accession>
<dbReference type="Pfam" id="PF02469">
    <property type="entry name" value="Fasciclin"/>
    <property type="match status" value="4"/>
</dbReference>
<organism evidence="3 4">
    <name type="scientific">Bombus vosnesenskii</name>
    <dbReference type="NCBI Taxonomy" id="207650"/>
    <lineage>
        <taxon>Eukaryota</taxon>
        <taxon>Metazoa</taxon>
        <taxon>Ecdysozoa</taxon>
        <taxon>Arthropoda</taxon>
        <taxon>Hexapoda</taxon>
        <taxon>Insecta</taxon>
        <taxon>Pterygota</taxon>
        <taxon>Neoptera</taxon>
        <taxon>Endopterygota</taxon>
        <taxon>Hymenoptera</taxon>
        <taxon>Apocrita</taxon>
        <taxon>Aculeata</taxon>
        <taxon>Apoidea</taxon>
        <taxon>Anthophila</taxon>
        <taxon>Apidae</taxon>
        <taxon>Bombus</taxon>
        <taxon>Pyrobombus</taxon>
    </lineage>
</organism>
<dbReference type="PANTHER" id="PTHR10900:SF80">
    <property type="entry name" value="FASCICLIN-1"/>
    <property type="match status" value="1"/>
</dbReference>
<dbReference type="RefSeq" id="XP_033351395.1">
    <property type="nucleotide sequence ID" value="XM_033495504.1"/>
</dbReference>
<dbReference type="KEGG" id="bvk:117234373"/>
<evidence type="ECO:0000259" key="2">
    <source>
        <dbReference type="PROSITE" id="PS50213"/>
    </source>
</evidence>
<dbReference type="Proteomes" id="UP000504631">
    <property type="component" value="Unplaced"/>
</dbReference>
<dbReference type="InterPro" id="IPR050904">
    <property type="entry name" value="Adhesion/Biosynth-related"/>
</dbReference>
<evidence type="ECO:0000313" key="4">
    <source>
        <dbReference type="RefSeq" id="XP_033351395.1"/>
    </source>
</evidence>
<dbReference type="Gene3D" id="2.30.180.10">
    <property type="entry name" value="FAS1 domain"/>
    <property type="match status" value="4"/>
</dbReference>
<feature type="domain" description="FAS1" evidence="2">
    <location>
        <begin position="333"/>
        <end position="484"/>
    </location>
</feature>
<dbReference type="GO" id="GO:0050839">
    <property type="term" value="F:cell adhesion molecule binding"/>
    <property type="evidence" value="ECO:0007669"/>
    <property type="project" value="TreeGrafter"/>
</dbReference>
<keyword evidence="3" id="KW-1185">Reference proteome</keyword>
<feature type="transmembrane region" description="Helical" evidence="1">
    <location>
        <begin position="7"/>
        <end position="28"/>
    </location>
</feature>
<dbReference type="SMART" id="SM00554">
    <property type="entry name" value="FAS1"/>
    <property type="match status" value="4"/>
</dbReference>